<evidence type="ECO:0000256" key="5">
    <source>
        <dbReference type="ARBA" id="ARBA00023002"/>
    </source>
</evidence>
<evidence type="ECO:0000256" key="2">
    <source>
        <dbReference type="ARBA" id="ARBA00010617"/>
    </source>
</evidence>
<dbReference type="Proteomes" id="UP000190675">
    <property type="component" value="Chromosome I"/>
</dbReference>
<name>A0A1M5NAN7_9BRAD</name>
<dbReference type="PRINTS" id="PR00359">
    <property type="entry name" value="BP450"/>
</dbReference>
<keyword evidence="5 9" id="KW-0560">Oxidoreductase</keyword>
<dbReference type="AlphaFoldDB" id="A0A1M5NAN7"/>
<evidence type="ECO:0000313" key="11">
    <source>
        <dbReference type="Proteomes" id="UP000190675"/>
    </source>
</evidence>
<dbReference type="PANTHER" id="PTHR46696:SF6">
    <property type="entry name" value="P450, PUTATIVE (EUROFUNG)-RELATED"/>
    <property type="match status" value="1"/>
</dbReference>
<evidence type="ECO:0000256" key="4">
    <source>
        <dbReference type="ARBA" id="ARBA00022723"/>
    </source>
</evidence>
<comment type="similarity">
    <text evidence="2 9">Belongs to the cytochrome P450 family.</text>
</comment>
<dbReference type="RefSeq" id="WP_079567852.1">
    <property type="nucleotide sequence ID" value="NZ_LT670818.1"/>
</dbReference>
<dbReference type="Pfam" id="PF00067">
    <property type="entry name" value="p450"/>
    <property type="match status" value="1"/>
</dbReference>
<keyword evidence="4 9" id="KW-0479">Metal-binding</keyword>
<dbReference type="InterPro" id="IPR002397">
    <property type="entry name" value="Cyt_P450_B"/>
</dbReference>
<dbReference type="PANTHER" id="PTHR46696">
    <property type="entry name" value="P450, PUTATIVE (EUROFUNG)-RELATED"/>
    <property type="match status" value="1"/>
</dbReference>
<accession>A0A1M5NAN7</accession>
<evidence type="ECO:0008006" key="12">
    <source>
        <dbReference type="Google" id="ProtNLM"/>
    </source>
</evidence>
<dbReference type="GO" id="GO:0004497">
    <property type="term" value="F:monooxygenase activity"/>
    <property type="evidence" value="ECO:0007669"/>
    <property type="project" value="UniProtKB-KW"/>
</dbReference>
<dbReference type="InterPro" id="IPR001128">
    <property type="entry name" value="Cyt_P450"/>
</dbReference>
<dbReference type="GO" id="GO:0016705">
    <property type="term" value="F:oxidoreductase activity, acting on paired donors, with incorporation or reduction of molecular oxygen"/>
    <property type="evidence" value="ECO:0007669"/>
    <property type="project" value="InterPro"/>
</dbReference>
<evidence type="ECO:0000256" key="9">
    <source>
        <dbReference type="RuleBase" id="RU000461"/>
    </source>
</evidence>
<evidence type="ECO:0000256" key="7">
    <source>
        <dbReference type="ARBA" id="ARBA00023033"/>
    </source>
</evidence>
<dbReference type="EMBL" id="LT670818">
    <property type="protein sequence ID" value="SHG86676.1"/>
    <property type="molecule type" value="Genomic_DNA"/>
</dbReference>
<dbReference type="GO" id="GO:0020037">
    <property type="term" value="F:heme binding"/>
    <property type="evidence" value="ECO:0007669"/>
    <property type="project" value="InterPro"/>
</dbReference>
<dbReference type="InterPro" id="IPR017972">
    <property type="entry name" value="Cyt_P450_CS"/>
</dbReference>
<comment type="cofactor">
    <cofactor evidence="1">
        <name>heme</name>
        <dbReference type="ChEBI" id="CHEBI:30413"/>
    </cofactor>
</comment>
<dbReference type="Gene3D" id="1.10.630.10">
    <property type="entry name" value="Cytochrome P450"/>
    <property type="match status" value="1"/>
</dbReference>
<dbReference type="InterPro" id="IPR036396">
    <property type="entry name" value="Cyt_P450_sf"/>
</dbReference>
<keyword evidence="7 9" id="KW-0503">Monooxygenase</keyword>
<proteinExistence type="inferred from homology"/>
<dbReference type="SUPFAM" id="SSF48264">
    <property type="entry name" value="Cytochrome P450"/>
    <property type="match status" value="1"/>
</dbReference>
<dbReference type="OrthoDB" id="9801155at2"/>
<dbReference type="FunFam" id="1.10.630.10:FF:000018">
    <property type="entry name" value="Cytochrome P450 monooxygenase"/>
    <property type="match status" value="1"/>
</dbReference>
<comment type="function">
    <text evidence="8">Cytochromes P450 are a group of heme-thiolate monooxygenases. They oxidize a variety of structurally unrelated compounds, including steroids, fatty acids, and xenobiotics.</text>
</comment>
<evidence type="ECO:0000256" key="3">
    <source>
        <dbReference type="ARBA" id="ARBA00022617"/>
    </source>
</evidence>
<dbReference type="GO" id="GO:0005506">
    <property type="term" value="F:iron ion binding"/>
    <property type="evidence" value="ECO:0007669"/>
    <property type="project" value="InterPro"/>
</dbReference>
<evidence type="ECO:0000256" key="6">
    <source>
        <dbReference type="ARBA" id="ARBA00023004"/>
    </source>
</evidence>
<keyword evidence="6 9" id="KW-0408">Iron</keyword>
<evidence type="ECO:0000256" key="1">
    <source>
        <dbReference type="ARBA" id="ARBA00001971"/>
    </source>
</evidence>
<organism evidence="10 11">
    <name type="scientific">Bradyrhizobium erythrophlei</name>
    <dbReference type="NCBI Taxonomy" id="1437360"/>
    <lineage>
        <taxon>Bacteria</taxon>
        <taxon>Pseudomonadati</taxon>
        <taxon>Pseudomonadota</taxon>
        <taxon>Alphaproteobacteria</taxon>
        <taxon>Hyphomicrobiales</taxon>
        <taxon>Nitrobacteraceae</taxon>
        <taxon>Bradyrhizobium</taxon>
    </lineage>
</organism>
<keyword evidence="3 9" id="KW-0349">Heme</keyword>
<evidence type="ECO:0000313" key="10">
    <source>
        <dbReference type="EMBL" id="SHG86676.1"/>
    </source>
</evidence>
<dbReference type="PRINTS" id="PR00385">
    <property type="entry name" value="P450"/>
</dbReference>
<gene>
    <name evidence="10" type="ORF">SAMN05444169_4528</name>
</gene>
<reference evidence="10 11" key="1">
    <citation type="submission" date="2016-11" db="EMBL/GenBank/DDBJ databases">
        <authorList>
            <person name="Jaros S."/>
            <person name="Januszkiewicz K."/>
            <person name="Wedrychowicz H."/>
        </authorList>
    </citation>
    <scope>NUCLEOTIDE SEQUENCE [LARGE SCALE GENOMIC DNA]</scope>
    <source>
        <strain evidence="10 11">GAS242</strain>
    </source>
</reference>
<protein>
    <recommendedName>
        <fullName evidence="12">Cytochrome P450</fullName>
    </recommendedName>
</protein>
<evidence type="ECO:0000256" key="8">
    <source>
        <dbReference type="ARBA" id="ARBA00043906"/>
    </source>
</evidence>
<sequence length="406" mass="45539">MSDATSTLPEHPPVKDWVHDFDHTDPRWTENPFPIWDELRSASPLVHTDRFLGCYLPTTYEAVREIAHDTEHFSSRRVIVRDVRPETTGVAPPITSDPPEHKPAKQLLLPPFTPDAMKRLEPRVRAICNELIDEFIADGQCDAAARYTKHVPVRAIAHMLGIPEKDSDLFIKWIHEILELGIKDNDTLMRAVQEMAGYFAGHIEYRKMHKTDDLISTLMNAKDKNGQPLSDGHVLGSLRLLLIAGIDTTWSAIGASLWHLAKTPADRERLVAEPELMPTAVEELLRAYSPVTMAREVMKETTVSGCPVKPGNMVLLSFPAANRDPAVFPDADKVVIDRKENRHAAFGLGIHRCVGSNLARMEMTVALEEWLKRIPDFRLDSAGQVKWSEGTVRGPRQLPVLFGKNG</sequence>
<dbReference type="PROSITE" id="PS00086">
    <property type="entry name" value="CYTOCHROME_P450"/>
    <property type="match status" value="1"/>
</dbReference>